<organism evidence="1">
    <name type="scientific">Siphoviridae sp. ctTic26</name>
    <dbReference type="NCBI Taxonomy" id="2823583"/>
    <lineage>
        <taxon>Viruses</taxon>
        <taxon>Duplodnaviria</taxon>
        <taxon>Heunggongvirae</taxon>
        <taxon>Uroviricota</taxon>
        <taxon>Caudoviricetes</taxon>
    </lineage>
</organism>
<dbReference type="Pfam" id="PF10844">
    <property type="entry name" value="DUF2577"/>
    <property type="match status" value="1"/>
</dbReference>
<reference evidence="1" key="1">
    <citation type="journal article" date="2021" name="Proc. Natl. Acad. Sci. U.S.A.">
        <title>A Catalog of Tens of Thousands of Viruses from Human Metagenomes Reveals Hidden Associations with Chronic Diseases.</title>
        <authorList>
            <person name="Tisza M.J."/>
            <person name="Buck C.B."/>
        </authorList>
    </citation>
    <scope>NUCLEOTIDE SEQUENCE</scope>
    <source>
        <strain evidence="1">CtTic26</strain>
    </source>
</reference>
<evidence type="ECO:0000313" key="1">
    <source>
        <dbReference type="EMBL" id="DAD68375.1"/>
    </source>
</evidence>
<proteinExistence type="predicted"/>
<name>A0A8S5LEL1_9CAUD</name>
<protein>
    <recommendedName>
        <fullName evidence="2">DUF2577 domain-containing protein</fullName>
    </recommendedName>
</protein>
<dbReference type="EMBL" id="BK014701">
    <property type="protein sequence ID" value="DAD68375.1"/>
    <property type="molecule type" value="Genomic_DNA"/>
</dbReference>
<accession>A0A8S5LEL1</accession>
<sequence>MAKLEQALKLMINNAVEYNKPCEIYTGKVKTVSPLTILLNINVPVLEEDELILTHLVKDYEVDITVGHFTEETEVVEGAMTDIKKHKHEYKGRKKITIHNGLKVGEGVILIRQQGGQKFIVLDRIDNPQTEGEWL</sequence>
<evidence type="ECO:0008006" key="2">
    <source>
        <dbReference type="Google" id="ProtNLM"/>
    </source>
</evidence>
<dbReference type="InterPro" id="IPR022555">
    <property type="entry name" value="DUF2577"/>
</dbReference>